<dbReference type="InterPro" id="IPR057268">
    <property type="entry name" value="Ribosomal_L18"/>
</dbReference>
<dbReference type="InterPro" id="IPR005484">
    <property type="entry name" value="Ribosomal_uL18_bac/plant/anim"/>
</dbReference>
<dbReference type="FunFam" id="3.30.420.100:FF:000001">
    <property type="entry name" value="50S ribosomal protein L18"/>
    <property type="match status" value="1"/>
</dbReference>
<dbReference type="NCBIfam" id="TIGR00060">
    <property type="entry name" value="L18_bact"/>
    <property type="match status" value="1"/>
</dbReference>
<dbReference type="HAMAP" id="MF_01337_B">
    <property type="entry name" value="Ribosomal_uL18_B"/>
    <property type="match status" value="1"/>
</dbReference>
<dbReference type="Pfam" id="PF00861">
    <property type="entry name" value="Ribosomal_L18p"/>
    <property type="match status" value="1"/>
</dbReference>
<evidence type="ECO:0000313" key="8">
    <source>
        <dbReference type="EMBL" id="OGG84720.1"/>
    </source>
</evidence>
<dbReference type="CDD" id="cd00432">
    <property type="entry name" value="Ribosomal_L18_L5e"/>
    <property type="match status" value="1"/>
</dbReference>
<dbReference type="GO" id="GO:0022625">
    <property type="term" value="C:cytosolic large ribosomal subunit"/>
    <property type="evidence" value="ECO:0007669"/>
    <property type="project" value="TreeGrafter"/>
</dbReference>
<sequence length="116" mass="12620">MEKTQYKQTKRVSRHNRIRAKVSGTATRPRLAIFRSNRFVYAQLIDDVAGKTLACVDSRTEKGATLTERAMAVGTAIAGKATKLGITEVVFDRGGFRYQGNIAALADAARAAGLKF</sequence>
<dbReference type="GO" id="GO:0006412">
    <property type="term" value="P:translation"/>
    <property type="evidence" value="ECO:0007669"/>
    <property type="project" value="UniProtKB-UniRule"/>
</dbReference>
<organism evidence="8 9">
    <name type="scientific">Candidatus Kaiserbacteria bacterium RIFCSPLOWO2_12_FULL_45_26</name>
    <dbReference type="NCBI Taxonomy" id="1798525"/>
    <lineage>
        <taxon>Bacteria</taxon>
        <taxon>Candidatus Kaiseribacteriota</taxon>
    </lineage>
</organism>
<evidence type="ECO:0000256" key="6">
    <source>
        <dbReference type="ARBA" id="ARBA00035197"/>
    </source>
</evidence>
<keyword evidence="4 7" id="KW-0689">Ribosomal protein</keyword>
<reference evidence="8 9" key="1">
    <citation type="journal article" date="2016" name="Nat. Commun.">
        <title>Thousands of microbial genomes shed light on interconnected biogeochemical processes in an aquifer system.</title>
        <authorList>
            <person name="Anantharaman K."/>
            <person name="Brown C.T."/>
            <person name="Hug L.A."/>
            <person name="Sharon I."/>
            <person name="Castelle C.J."/>
            <person name="Probst A.J."/>
            <person name="Thomas B.C."/>
            <person name="Singh A."/>
            <person name="Wilkins M.J."/>
            <person name="Karaoz U."/>
            <person name="Brodie E.L."/>
            <person name="Williams K.H."/>
            <person name="Hubbard S.S."/>
            <person name="Banfield J.F."/>
        </authorList>
    </citation>
    <scope>NUCLEOTIDE SEQUENCE [LARGE SCALE GENOMIC DNA]</scope>
</reference>
<evidence type="ECO:0000256" key="7">
    <source>
        <dbReference type="HAMAP-Rule" id="MF_01337"/>
    </source>
</evidence>
<keyword evidence="2 7" id="KW-0699">rRNA-binding</keyword>
<dbReference type="Proteomes" id="UP000177325">
    <property type="component" value="Unassembled WGS sequence"/>
</dbReference>
<dbReference type="InterPro" id="IPR004389">
    <property type="entry name" value="Ribosomal_uL18_bac-type"/>
</dbReference>
<evidence type="ECO:0000313" key="9">
    <source>
        <dbReference type="Proteomes" id="UP000177325"/>
    </source>
</evidence>
<dbReference type="SUPFAM" id="SSF53137">
    <property type="entry name" value="Translational machinery components"/>
    <property type="match status" value="1"/>
</dbReference>
<evidence type="ECO:0000256" key="4">
    <source>
        <dbReference type="ARBA" id="ARBA00022980"/>
    </source>
</evidence>
<keyword evidence="3 7" id="KW-0694">RNA-binding</keyword>
<comment type="subunit">
    <text evidence="7">Part of the 50S ribosomal subunit; part of the 5S rRNA/L5/L18/L25 subcomplex. Contacts the 5S and 23S rRNAs.</text>
</comment>
<proteinExistence type="inferred from homology"/>
<evidence type="ECO:0000256" key="3">
    <source>
        <dbReference type="ARBA" id="ARBA00022884"/>
    </source>
</evidence>
<gene>
    <name evidence="7" type="primary">rplR</name>
    <name evidence="8" type="ORF">A3G90_01380</name>
</gene>
<evidence type="ECO:0000256" key="2">
    <source>
        <dbReference type="ARBA" id="ARBA00022730"/>
    </source>
</evidence>
<dbReference type="EMBL" id="MFMM01000001">
    <property type="protein sequence ID" value="OGG84720.1"/>
    <property type="molecule type" value="Genomic_DNA"/>
</dbReference>
<protein>
    <recommendedName>
        <fullName evidence="6 7">Large ribosomal subunit protein uL18</fullName>
    </recommendedName>
</protein>
<evidence type="ECO:0000256" key="5">
    <source>
        <dbReference type="ARBA" id="ARBA00023274"/>
    </source>
</evidence>
<dbReference type="GO" id="GO:0003735">
    <property type="term" value="F:structural constituent of ribosome"/>
    <property type="evidence" value="ECO:0007669"/>
    <property type="project" value="InterPro"/>
</dbReference>
<keyword evidence="5 7" id="KW-0687">Ribonucleoprotein</keyword>
<dbReference type="Gene3D" id="3.30.420.100">
    <property type="match status" value="1"/>
</dbReference>
<accession>A0A1F6FFU2</accession>
<name>A0A1F6FFU2_9BACT</name>
<dbReference type="GO" id="GO:0008097">
    <property type="term" value="F:5S rRNA binding"/>
    <property type="evidence" value="ECO:0007669"/>
    <property type="project" value="TreeGrafter"/>
</dbReference>
<dbReference type="STRING" id="1798525.A3G90_01380"/>
<dbReference type="AlphaFoldDB" id="A0A1F6FFU2"/>
<dbReference type="PANTHER" id="PTHR12899:SF3">
    <property type="entry name" value="LARGE RIBOSOMAL SUBUNIT PROTEIN UL18M"/>
    <property type="match status" value="1"/>
</dbReference>
<comment type="function">
    <text evidence="7">This is one of the proteins that bind and probably mediate the attachment of the 5S RNA into the large ribosomal subunit, where it forms part of the central protuberance.</text>
</comment>
<comment type="caution">
    <text evidence="8">The sequence shown here is derived from an EMBL/GenBank/DDBJ whole genome shotgun (WGS) entry which is preliminary data.</text>
</comment>
<dbReference type="PANTHER" id="PTHR12899">
    <property type="entry name" value="39S RIBOSOMAL PROTEIN L18, MITOCHONDRIAL"/>
    <property type="match status" value="1"/>
</dbReference>
<comment type="similarity">
    <text evidence="1 7">Belongs to the universal ribosomal protein uL18 family.</text>
</comment>
<evidence type="ECO:0000256" key="1">
    <source>
        <dbReference type="ARBA" id="ARBA00007116"/>
    </source>
</evidence>